<evidence type="ECO:0008006" key="6">
    <source>
        <dbReference type="Google" id="ProtNLM"/>
    </source>
</evidence>
<sequence>MHHIHEVSPIFMHLYRHFGSVTTPQLMRLVTDLDKRVYRFQHPAALPPAAKVQIDPVRNPILNEVFTQQSRPAIFGDLADQAGLLKLDEEADEIQIAEEEETTIDHHLRLSKTGRNHEPSWYLNNINRLCKEGNSQAATEFFFHKMLTVDRVMPDVNIIHVLLSGLADVGDSENAFRVYRKMTELGIQATNSTYSRLFRACTEDIAAWQREHRYYLSLRSGLEEISTAPDLDLFAGAALERAKGLWIKLHERGYRMSRITYNTLLQALAKAGDLHACFQALDAMLLGRGGLPPSIQSTPPPVPYTCISEALPPFRPDDYTLNAVLIAIQQSYKAGVLTSPLEALRLALNIWHLILPRLPHRRPSIHHFTLLAGIAALSEPKRSRFSLPSVTRRKGNSKTKTYLEIIPESIPHLRELRPSTCPRLVASGQAAKDLIKQAALLAANDVLHAQITTTPSQTDCTLPQSSLTAVSSDTSPSYSSSLAKTITVDWNDADVIMKSPTNLLLPLSNEGVRVQIPSKKDLPSGQNSLAPWQRLALLGGFEGFLECITEHFKLTQTSTSPLMTKMVALLPPPALDTTSELDRWETTFLKAMKSNGVALDLPIFNCLLQRRTTHGLPVDKLMAIANRQGLSPDEFTWGCLARGCRTTKEVRNFLSNYSKAASRFNSSNPEVPATKTTVRPSLYIYATLMASTKFHWDSKIVILRSMQGSSQLTSKRSKKTKEELKNTPPKDSPVFPNRRFLANLEWEISNFRDLVARGIVPKDGSSVGASDQTGGVIIPPYSLSAFKKFIPIYKEWAEQTPIRENIYPVSSKSTKNRVDV</sequence>
<dbReference type="Proteomes" id="UP000321570">
    <property type="component" value="Unassembled WGS sequence"/>
</dbReference>
<reference evidence="4 5" key="1">
    <citation type="submission" date="2019-07" db="EMBL/GenBank/DDBJ databases">
        <authorList>
            <person name="Jastrzebski P J."/>
            <person name="Paukszto L."/>
            <person name="Jastrzebski P J."/>
        </authorList>
    </citation>
    <scope>NUCLEOTIDE SEQUENCE [LARGE SCALE GENOMIC DNA]</scope>
    <source>
        <strain evidence="4 5">WMS-il1</strain>
    </source>
</reference>
<feature type="repeat" description="PPR" evidence="2">
    <location>
        <begin position="155"/>
        <end position="189"/>
    </location>
</feature>
<accession>A0A564XZI4</accession>
<dbReference type="Gene3D" id="1.25.40.10">
    <property type="entry name" value="Tetratricopeptide repeat domain"/>
    <property type="match status" value="2"/>
</dbReference>
<name>A0A564XZI4_HYMDI</name>
<evidence type="ECO:0000256" key="1">
    <source>
        <dbReference type="ARBA" id="ARBA00022737"/>
    </source>
</evidence>
<dbReference type="InterPro" id="IPR011990">
    <property type="entry name" value="TPR-like_helical_dom_sf"/>
</dbReference>
<keyword evidence="5" id="KW-1185">Reference proteome</keyword>
<dbReference type="PANTHER" id="PTHR47447:SF28">
    <property type="entry name" value="PENTACOTRIPEPTIDE-REPEAT REGION OF PRORP DOMAIN-CONTAINING PROTEIN"/>
    <property type="match status" value="1"/>
</dbReference>
<dbReference type="AlphaFoldDB" id="A0A564XZI4"/>
<dbReference type="Pfam" id="PF01535">
    <property type="entry name" value="PPR"/>
    <property type="match status" value="1"/>
</dbReference>
<evidence type="ECO:0000313" key="4">
    <source>
        <dbReference type="EMBL" id="VUZ40427.1"/>
    </source>
</evidence>
<dbReference type="EMBL" id="CABIJS010000033">
    <property type="protein sequence ID" value="VUZ40427.1"/>
    <property type="molecule type" value="Genomic_DNA"/>
</dbReference>
<dbReference type="PROSITE" id="PS51375">
    <property type="entry name" value="PPR"/>
    <property type="match status" value="1"/>
</dbReference>
<dbReference type="InterPro" id="IPR002885">
    <property type="entry name" value="PPR_rpt"/>
</dbReference>
<gene>
    <name evidence="4" type="ORF">WMSIL1_LOCUS1517</name>
</gene>
<dbReference type="Pfam" id="PF13812">
    <property type="entry name" value="PPR_3"/>
    <property type="match status" value="1"/>
</dbReference>
<proteinExistence type="predicted"/>
<protein>
    <recommendedName>
        <fullName evidence="6">Pentacotripeptide-repeat region of PRORP domain-containing protein</fullName>
    </recommendedName>
</protein>
<evidence type="ECO:0000256" key="3">
    <source>
        <dbReference type="SAM" id="MobiDB-lite"/>
    </source>
</evidence>
<dbReference type="PANTHER" id="PTHR47447">
    <property type="entry name" value="OS03G0856100 PROTEIN"/>
    <property type="match status" value="1"/>
</dbReference>
<dbReference type="NCBIfam" id="TIGR00756">
    <property type="entry name" value="PPR"/>
    <property type="match status" value="1"/>
</dbReference>
<feature type="region of interest" description="Disordered" evidence="3">
    <location>
        <begin position="712"/>
        <end position="732"/>
    </location>
</feature>
<keyword evidence="1" id="KW-0677">Repeat</keyword>
<evidence type="ECO:0000313" key="5">
    <source>
        <dbReference type="Proteomes" id="UP000321570"/>
    </source>
</evidence>
<evidence type="ECO:0000256" key="2">
    <source>
        <dbReference type="PROSITE-ProRule" id="PRU00708"/>
    </source>
</evidence>
<organism evidence="4 5">
    <name type="scientific">Hymenolepis diminuta</name>
    <name type="common">Rat tapeworm</name>
    <dbReference type="NCBI Taxonomy" id="6216"/>
    <lineage>
        <taxon>Eukaryota</taxon>
        <taxon>Metazoa</taxon>
        <taxon>Spiralia</taxon>
        <taxon>Lophotrochozoa</taxon>
        <taxon>Platyhelminthes</taxon>
        <taxon>Cestoda</taxon>
        <taxon>Eucestoda</taxon>
        <taxon>Cyclophyllidea</taxon>
        <taxon>Hymenolepididae</taxon>
        <taxon>Hymenolepis</taxon>
    </lineage>
</organism>